<dbReference type="Gene3D" id="1.10.1660.10">
    <property type="match status" value="1"/>
</dbReference>
<dbReference type="SMART" id="SM00422">
    <property type="entry name" value="HTH_MERR"/>
    <property type="match status" value="1"/>
</dbReference>
<dbReference type="PANTHER" id="PTHR30204:SF93">
    <property type="entry name" value="HTH MERR-TYPE DOMAIN-CONTAINING PROTEIN"/>
    <property type="match status" value="1"/>
</dbReference>
<evidence type="ECO:0000256" key="2">
    <source>
        <dbReference type="SAM" id="MobiDB-lite"/>
    </source>
</evidence>
<proteinExistence type="predicted"/>
<dbReference type="InterPro" id="IPR047057">
    <property type="entry name" value="MerR_fam"/>
</dbReference>
<evidence type="ECO:0000259" key="3">
    <source>
        <dbReference type="PROSITE" id="PS50937"/>
    </source>
</evidence>
<dbReference type="InterPro" id="IPR009061">
    <property type="entry name" value="DNA-bd_dom_put_sf"/>
</dbReference>
<gene>
    <name evidence="4" type="ORF">R2D22_34785</name>
</gene>
<keyword evidence="5" id="KW-1185">Reference proteome</keyword>
<dbReference type="SUPFAM" id="SSF46955">
    <property type="entry name" value="Putative DNA-binding domain"/>
    <property type="match status" value="1"/>
</dbReference>
<dbReference type="CDD" id="cd00592">
    <property type="entry name" value="HTH_MerR-like"/>
    <property type="match status" value="1"/>
</dbReference>
<feature type="region of interest" description="Disordered" evidence="2">
    <location>
        <begin position="200"/>
        <end position="222"/>
    </location>
</feature>
<organism evidence="4 5">
    <name type="scientific">Streptomyces solicathayae</name>
    <dbReference type="NCBI Taxonomy" id="3081768"/>
    <lineage>
        <taxon>Bacteria</taxon>
        <taxon>Bacillati</taxon>
        <taxon>Actinomycetota</taxon>
        <taxon>Actinomycetes</taxon>
        <taxon>Kitasatosporales</taxon>
        <taxon>Streptomycetaceae</taxon>
        <taxon>Streptomyces</taxon>
    </lineage>
</organism>
<evidence type="ECO:0000313" key="5">
    <source>
        <dbReference type="Proteomes" id="UP001301731"/>
    </source>
</evidence>
<keyword evidence="1" id="KW-0238">DNA-binding</keyword>
<protein>
    <submittedName>
        <fullName evidence="4">MerR family transcriptional regulator</fullName>
    </submittedName>
</protein>
<dbReference type="Proteomes" id="UP001301731">
    <property type="component" value="Chromosome"/>
</dbReference>
<dbReference type="EMBL" id="CP137573">
    <property type="protein sequence ID" value="WOX26274.1"/>
    <property type="molecule type" value="Genomic_DNA"/>
</dbReference>
<sequence length="322" mass="34540">MNGDTYLPIGELARRAGVTVKTVRHWSDLGIVPPADRSPAGYRRYRTADLARLALVRTLRELGLDLPTIREVVDRRATLPEVAAAHAAALEAQIRTLRTRRAVLTAVARRGSTLEETDLMHRLATLTADERHRHIADFLDSAFPPADSVPELAAARRSMTPDLPDDPDDEQIEAWLELAELAEDPEFRAVLRALVDDQAADRAATSGGSTAERSDGSTAGLPRPGLVHAVRACAGPAHAAGIDPASPEAEPVLARIAASSGLPAPVDLLGLPDLLGRLERAADPRRERYLRLLAVVNGWAAPDSPVPALHWTVAALRARAAV</sequence>
<dbReference type="PANTHER" id="PTHR30204">
    <property type="entry name" value="REDOX-CYCLING DRUG-SENSING TRANSCRIPTIONAL ACTIVATOR SOXR"/>
    <property type="match status" value="1"/>
</dbReference>
<dbReference type="PROSITE" id="PS50937">
    <property type="entry name" value="HTH_MERR_2"/>
    <property type="match status" value="1"/>
</dbReference>
<dbReference type="PRINTS" id="PR00040">
    <property type="entry name" value="HTHMERR"/>
</dbReference>
<evidence type="ECO:0000313" key="4">
    <source>
        <dbReference type="EMBL" id="WOX26274.1"/>
    </source>
</evidence>
<name>A0ABZ0M3C5_9ACTN</name>
<evidence type="ECO:0000256" key="1">
    <source>
        <dbReference type="ARBA" id="ARBA00023125"/>
    </source>
</evidence>
<accession>A0ABZ0M3C5</accession>
<dbReference type="Pfam" id="PF13411">
    <property type="entry name" value="MerR_1"/>
    <property type="match status" value="1"/>
</dbReference>
<dbReference type="RefSeq" id="WP_318109226.1">
    <property type="nucleotide sequence ID" value="NZ_CP137573.1"/>
</dbReference>
<reference evidence="4 5" key="1">
    <citation type="submission" date="2023-10" db="EMBL/GenBank/DDBJ databases">
        <title>The genome sequence of Streptomyces sp. HUAS YS2.</title>
        <authorList>
            <person name="Mo P."/>
        </authorList>
    </citation>
    <scope>NUCLEOTIDE SEQUENCE [LARGE SCALE GENOMIC DNA]</scope>
    <source>
        <strain evidence="4 5">HUAS YS2</strain>
    </source>
</reference>
<dbReference type="InterPro" id="IPR000551">
    <property type="entry name" value="MerR-type_HTH_dom"/>
</dbReference>
<feature type="domain" description="HTH merR-type" evidence="3">
    <location>
        <begin position="6"/>
        <end position="75"/>
    </location>
</feature>